<comment type="caution">
    <text evidence="1">The sequence shown here is derived from an EMBL/GenBank/DDBJ whole genome shotgun (WGS) entry which is preliminary data.</text>
</comment>
<name>A0A1G1YZX0_9BACT</name>
<proteinExistence type="predicted"/>
<evidence type="ECO:0000313" key="2">
    <source>
        <dbReference type="Proteomes" id="UP000178651"/>
    </source>
</evidence>
<organism evidence="1 2">
    <name type="scientific">Candidatus Colwellbacteria bacterium RIFCSPHIGHO2_02_FULL_43_15</name>
    <dbReference type="NCBI Taxonomy" id="1797686"/>
    <lineage>
        <taxon>Bacteria</taxon>
        <taxon>Candidatus Colwelliibacteriota</taxon>
    </lineage>
</organism>
<protein>
    <submittedName>
        <fullName evidence="1">Uncharacterized protein</fullName>
    </submittedName>
</protein>
<sequence>MINKLGSIQNIKLENAQADVMKEKIAKEIWARFLGSLRRTSDPRIKLAITVTKVRVFPILDVII</sequence>
<dbReference type="EMBL" id="MHIU01000038">
    <property type="protein sequence ID" value="OGY57306.1"/>
    <property type="molecule type" value="Genomic_DNA"/>
</dbReference>
<accession>A0A1G1YZX0</accession>
<dbReference type="AlphaFoldDB" id="A0A1G1YZX0"/>
<reference evidence="1 2" key="1">
    <citation type="journal article" date="2016" name="Nat. Commun.">
        <title>Thousands of microbial genomes shed light on interconnected biogeochemical processes in an aquifer system.</title>
        <authorList>
            <person name="Anantharaman K."/>
            <person name="Brown C.T."/>
            <person name="Hug L.A."/>
            <person name="Sharon I."/>
            <person name="Castelle C.J."/>
            <person name="Probst A.J."/>
            <person name="Thomas B.C."/>
            <person name="Singh A."/>
            <person name="Wilkins M.J."/>
            <person name="Karaoz U."/>
            <person name="Brodie E.L."/>
            <person name="Williams K.H."/>
            <person name="Hubbard S.S."/>
            <person name="Banfield J.F."/>
        </authorList>
    </citation>
    <scope>NUCLEOTIDE SEQUENCE [LARGE SCALE GENOMIC DNA]</scope>
</reference>
<evidence type="ECO:0000313" key="1">
    <source>
        <dbReference type="EMBL" id="OGY57306.1"/>
    </source>
</evidence>
<gene>
    <name evidence="1" type="ORF">A3D47_01635</name>
</gene>
<dbReference type="Proteomes" id="UP000178651">
    <property type="component" value="Unassembled WGS sequence"/>
</dbReference>